<evidence type="ECO:0000313" key="3">
    <source>
        <dbReference type="Proteomes" id="UP000807769"/>
    </source>
</evidence>
<evidence type="ECO:0000256" key="1">
    <source>
        <dbReference type="SAM" id="Phobius"/>
    </source>
</evidence>
<feature type="transmembrane region" description="Helical" evidence="1">
    <location>
        <begin position="134"/>
        <end position="157"/>
    </location>
</feature>
<reference evidence="2" key="1">
    <citation type="journal article" date="2020" name="New Phytol.">
        <title>Comparative genomics reveals dynamic genome evolution in host specialist ectomycorrhizal fungi.</title>
        <authorList>
            <person name="Lofgren L.A."/>
            <person name="Nguyen N.H."/>
            <person name="Vilgalys R."/>
            <person name="Ruytinx J."/>
            <person name="Liao H.L."/>
            <person name="Branco S."/>
            <person name="Kuo A."/>
            <person name="LaButti K."/>
            <person name="Lipzen A."/>
            <person name="Andreopoulos W."/>
            <person name="Pangilinan J."/>
            <person name="Riley R."/>
            <person name="Hundley H."/>
            <person name="Na H."/>
            <person name="Barry K."/>
            <person name="Grigoriev I.V."/>
            <person name="Stajich J.E."/>
            <person name="Kennedy P.G."/>
        </authorList>
    </citation>
    <scope>NUCLEOTIDE SEQUENCE</scope>
    <source>
        <strain evidence="2">MN1</strain>
    </source>
</reference>
<name>A0A9P7J974_9AGAM</name>
<comment type="caution">
    <text evidence="2">The sequence shown here is derived from an EMBL/GenBank/DDBJ whole genome shotgun (WGS) entry which is preliminary data.</text>
</comment>
<dbReference type="OrthoDB" id="2654453at2759"/>
<dbReference type="Proteomes" id="UP000807769">
    <property type="component" value="Unassembled WGS sequence"/>
</dbReference>
<keyword evidence="3" id="KW-1185">Reference proteome</keyword>
<sequence>MNRGKYDCNRFSLHQLDDGACIWTYNTDPVKTFPKQVIFGKKATLVIGGSNAGIIYVFDKNEGTLKQELQHTDKIASKTYNGTHHGIIFGATFVNDAEPNISIWSRQQKSVTMPTSNYLLGSAFKNFIHGIFQLAVAMALMAYISTVIFHGTTYYIWDLLGVTQRILVKTCGSSA</sequence>
<evidence type="ECO:0000313" key="2">
    <source>
        <dbReference type="EMBL" id="KAG1809291.1"/>
    </source>
</evidence>
<keyword evidence="1" id="KW-0812">Transmembrane</keyword>
<protein>
    <submittedName>
        <fullName evidence="2">Uncharacterized protein</fullName>
    </submittedName>
</protein>
<dbReference type="SUPFAM" id="SSF50998">
    <property type="entry name" value="Quinoprotein alcohol dehydrogenase-like"/>
    <property type="match status" value="1"/>
</dbReference>
<organism evidence="2 3">
    <name type="scientific">Suillus subaureus</name>
    <dbReference type="NCBI Taxonomy" id="48587"/>
    <lineage>
        <taxon>Eukaryota</taxon>
        <taxon>Fungi</taxon>
        <taxon>Dikarya</taxon>
        <taxon>Basidiomycota</taxon>
        <taxon>Agaricomycotina</taxon>
        <taxon>Agaricomycetes</taxon>
        <taxon>Agaricomycetidae</taxon>
        <taxon>Boletales</taxon>
        <taxon>Suillineae</taxon>
        <taxon>Suillaceae</taxon>
        <taxon>Suillus</taxon>
    </lineage>
</organism>
<dbReference type="RefSeq" id="XP_041189117.1">
    <property type="nucleotide sequence ID" value="XM_041333282.1"/>
</dbReference>
<keyword evidence="1" id="KW-0472">Membrane</keyword>
<proteinExistence type="predicted"/>
<keyword evidence="1" id="KW-1133">Transmembrane helix</keyword>
<dbReference type="GeneID" id="64627299"/>
<dbReference type="InterPro" id="IPR011047">
    <property type="entry name" value="Quinoprotein_ADH-like_sf"/>
</dbReference>
<dbReference type="AlphaFoldDB" id="A0A9P7J974"/>
<dbReference type="EMBL" id="JABBWG010000034">
    <property type="protein sequence ID" value="KAG1809291.1"/>
    <property type="molecule type" value="Genomic_DNA"/>
</dbReference>
<accession>A0A9P7J974</accession>
<gene>
    <name evidence="2" type="ORF">BJ212DRAFT_1302540</name>
</gene>